<evidence type="ECO:0000313" key="1">
    <source>
        <dbReference type="EMBL" id="EEW26535.1"/>
    </source>
</evidence>
<evidence type="ECO:0000313" key="2">
    <source>
        <dbReference type="Proteomes" id="UP000010121"/>
    </source>
</evidence>
<organism evidence="1 2">
    <name type="scientific">Rhodobacter ferrooxidans</name>
    <dbReference type="NCBI Taxonomy" id="371731"/>
    <lineage>
        <taxon>Bacteria</taxon>
        <taxon>Pseudomonadati</taxon>
        <taxon>Pseudomonadota</taxon>
        <taxon>Alphaproteobacteria</taxon>
        <taxon>Rhodobacterales</taxon>
        <taxon>Rhodobacter group</taxon>
        <taxon>Rhodobacter</taxon>
    </lineage>
</organism>
<gene>
    <name evidence="1" type="ORF">Rsw2DRAFT_0338</name>
</gene>
<dbReference type="Pfam" id="PF08811">
    <property type="entry name" value="DUF1800"/>
    <property type="match status" value="1"/>
</dbReference>
<dbReference type="InterPro" id="IPR014917">
    <property type="entry name" value="DUF1800"/>
</dbReference>
<proteinExistence type="predicted"/>
<protein>
    <recommendedName>
        <fullName evidence="3">DUF1800 domain-containing protein</fullName>
    </recommendedName>
</protein>
<name>C8RX10_9RHOB</name>
<comment type="caution">
    <text evidence="1">The sequence shown here is derived from an EMBL/GenBank/DDBJ whole genome shotgun (WGS) entry which is preliminary data.</text>
</comment>
<reference evidence="1 2" key="1">
    <citation type="submission" date="2009-08" db="EMBL/GenBank/DDBJ databases">
        <title>The draft genome of Rhodobacter sp. SW2.</title>
        <authorList>
            <consortium name="US DOE Joint Genome Institute (JGI-PGF)"/>
            <person name="Lucas S."/>
            <person name="Copeland A."/>
            <person name="Lapidus A."/>
            <person name="Glavina del Rio T."/>
            <person name="Tice H."/>
            <person name="Bruce D."/>
            <person name="Goodwin L."/>
            <person name="Pitluck S."/>
            <person name="Larimer F."/>
            <person name="Land M.L."/>
            <person name="Hauser L."/>
            <person name="Emerson D."/>
        </authorList>
    </citation>
    <scope>NUCLEOTIDE SEQUENCE [LARGE SCALE GENOMIC DNA]</scope>
    <source>
        <strain evidence="1 2">SW2</strain>
    </source>
</reference>
<dbReference type="RefSeq" id="WP_008027408.1">
    <property type="nucleotide sequence ID" value="NZ_ACYY01000002.1"/>
</dbReference>
<dbReference type="eggNOG" id="COG5267">
    <property type="taxonomic scope" value="Bacteria"/>
</dbReference>
<dbReference type="AlphaFoldDB" id="C8RX10"/>
<dbReference type="Proteomes" id="UP000010121">
    <property type="component" value="Unassembled WGS sequence"/>
</dbReference>
<dbReference type="STRING" id="371731.Rsw2DRAFT_0338"/>
<dbReference type="OrthoDB" id="9772295at2"/>
<dbReference type="EMBL" id="ACYY01000002">
    <property type="protein sequence ID" value="EEW26535.1"/>
    <property type="molecule type" value="Genomic_DNA"/>
</dbReference>
<evidence type="ECO:0008006" key="3">
    <source>
        <dbReference type="Google" id="ProtNLM"/>
    </source>
</evidence>
<accession>C8RX10</accession>
<keyword evidence="2" id="KW-1185">Reference proteome</keyword>
<sequence length="443" mass="48478">MDASAIELIRFGYGPKAGSSVLKGSVEPDRLLAQLADPAPVAFARPGLAARLQMLVALRQERQVQKAGGPKTDTTLKALRQMQREDTLVWVPQAAATKAGFHERLVNFWANRLTVASTRGELVYLVQPYRDEAVRPHVAGRFAELLLASVWHPAMLLYLDQARSVGPNSRFGLRRRAGLNENFARELLELHTMATGYTQADVTALAALLTGLTFTPEGAAYDENRAEPGQKTVLGQSYGEGADEIAHFVEDLSMRPETAQSVCLALARHFLSDTPPEALVARMAQTYLAESGALVPVYRLLLQDPAARDPVLRKIRSPHEFVVASLRAFDLTGAETQSQGAPKGGFRAEAALAQMGQPVYRPRGPDGWPDTAAEWISPPYMVARLDWAERLARLRGERADPVALARQVLGDLAHPDTLRAVGLAEQRWEGVAVLLGSPDFMRR</sequence>